<gene>
    <name evidence="2" type="ORF">ICJ84_08465</name>
</gene>
<dbReference type="AlphaFoldDB" id="A0A8J6Q906"/>
<dbReference type="PROSITE" id="PS51257">
    <property type="entry name" value="PROKAR_LIPOPROTEIN"/>
    <property type="match status" value="1"/>
</dbReference>
<dbReference type="Pfam" id="PF14059">
    <property type="entry name" value="DUF4251"/>
    <property type="match status" value="1"/>
</dbReference>
<feature type="signal peptide" evidence="1">
    <location>
        <begin position="1"/>
        <end position="17"/>
    </location>
</feature>
<keyword evidence="3" id="KW-1185">Reference proteome</keyword>
<accession>A0A8J6Q906</accession>
<reference evidence="2" key="1">
    <citation type="journal article" date="2013" name="Int. J. Syst. Evol. Microbiol.">
        <title>Aestuariibaculum suncheonense gen. nov., sp. nov., a marine bacterium of the family Flavobacteriaceae isolated from a tidal flat and emended descriptions of the genera Gaetbulibacter and Tamlana.</title>
        <authorList>
            <person name="Jeong S.H."/>
            <person name="Park M.S."/>
            <person name="Jin H.M."/>
            <person name="Lee K."/>
            <person name="Park W."/>
            <person name="Jeon C.O."/>
        </authorList>
    </citation>
    <scope>NUCLEOTIDE SEQUENCE</scope>
    <source>
        <strain evidence="2">SC17</strain>
    </source>
</reference>
<evidence type="ECO:0000313" key="2">
    <source>
        <dbReference type="EMBL" id="MBD0835465.1"/>
    </source>
</evidence>
<name>A0A8J6Q906_9FLAO</name>
<evidence type="ECO:0000313" key="3">
    <source>
        <dbReference type="Proteomes" id="UP000602057"/>
    </source>
</evidence>
<dbReference type="Proteomes" id="UP000602057">
    <property type="component" value="Unassembled WGS sequence"/>
</dbReference>
<dbReference type="InterPro" id="IPR025347">
    <property type="entry name" value="DUF4251"/>
</dbReference>
<evidence type="ECO:0000256" key="1">
    <source>
        <dbReference type="SAM" id="SignalP"/>
    </source>
</evidence>
<dbReference type="Gene3D" id="2.40.128.410">
    <property type="match status" value="1"/>
</dbReference>
<organism evidence="2 3">
    <name type="scientific">Aestuariibaculum suncheonense</name>
    <dbReference type="NCBI Taxonomy" id="1028745"/>
    <lineage>
        <taxon>Bacteria</taxon>
        <taxon>Pseudomonadati</taxon>
        <taxon>Bacteroidota</taxon>
        <taxon>Flavobacteriia</taxon>
        <taxon>Flavobacteriales</taxon>
        <taxon>Flavobacteriaceae</taxon>
    </lineage>
</organism>
<keyword evidence="1" id="KW-0732">Signal</keyword>
<sequence length="184" mass="20055">MKALTIVLSLITLTVLSCGSTQTTSTPAEIEALKKLVDSKSFYIESEWAYPQVSAAMSQVLNSPLMRGTGNGGGSINLIGNPNFLKLEGDSITSYLPYYGERRMGAAYGGTDNGIEFKGLVKDYEVKANKHSGYTIRFDATSNNENFDVSIDLYPNMKSSMTLNGNTRTTIMYTGNVKAKKDED</sequence>
<dbReference type="EMBL" id="JACVXC010000003">
    <property type="protein sequence ID" value="MBD0835465.1"/>
    <property type="molecule type" value="Genomic_DNA"/>
</dbReference>
<proteinExistence type="predicted"/>
<feature type="chain" id="PRO_5035210693" evidence="1">
    <location>
        <begin position="18"/>
        <end position="184"/>
    </location>
</feature>
<dbReference type="RefSeq" id="WP_188215962.1">
    <property type="nucleotide sequence ID" value="NZ_BAABGH010000005.1"/>
</dbReference>
<reference evidence="2" key="2">
    <citation type="submission" date="2020-09" db="EMBL/GenBank/DDBJ databases">
        <authorList>
            <person name="Wu Z."/>
        </authorList>
    </citation>
    <scope>NUCLEOTIDE SEQUENCE</scope>
    <source>
        <strain evidence="2">SC17</strain>
    </source>
</reference>
<comment type="caution">
    <text evidence="2">The sequence shown here is derived from an EMBL/GenBank/DDBJ whole genome shotgun (WGS) entry which is preliminary data.</text>
</comment>
<protein>
    <submittedName>
        <fullName evidence="2">DUF4251 domain-containing protein</fullName>
    </submittedName>
</protein>